<dbReference type="Gene3D" id="3.30.70.250">
    <property type="entry name" value="Malonyl-CoA ACP transacylase, ACP-binding"/>
    <property type="match status" value="1"/>
</dbReference>
<dbReference type="InterPro" id="IPR016035">
    <property type="entry name" value="Acyl_Trfase/lysoPLipase"/>
</dbReference>
<keyword evidence="4" id="KW-1185">Reference proteome</keyword>
<organism evidence="3">
    <name type="scientific">Notodromas monacha</name>
    <dbReference type="NCBI Taxonomy" id="399045"/>
    <lineage>
        <taxon>Eukaryota</taxon>
        <taxon>Metazoa</taxon>
        <taxon>Ecdysozoa</taxon>
        <taxon>Arthropoda</taxon>
        <taxon>Crustacea</taxon>
        <taxon>Oligostraca</taxon>
        <taxon>Ostracoda</taxon>
        <taxon>Podocopa</taxon>
        <taxon>Podocopida</taxon>
        <taxon>Cypridocopina</taxon>
        <taxon>Cypridoidea</taxon>
        <taxon>Cyprididae</taxon>
        <taxon>Notodromas</taxon>
    </lineage>
</organism>
<dbReference type="GO" id="GO:0016740">
    <property type="term" value="F:transferase activity"/>
    <property type="evidence" value="ECO:0007669"/>
    <property type="project" value="InterPro"/>
</dbReference>
<dbReference type="Proteomes" id="UP000678499">
    <property type="component" value="Unassembled WGS sequence"/>
</dbReference>
<evidence type="ECO:0000313" key="4">
    <source>
        <dbReference type="Proteomes" id="UP000678499"/>
    </source>
</evidence>
<feature type="compositionally biased region" description="Basic and acidic residues" evidence="1">
    <location>
        <begin position="750"/>
        <end position="761"/>
    </location>
</feature>
<evidence type="ECO:0000256" key="1">
    <source>
        <dbReference type="SAM" id="MobiDB-lite"/>
    </source>
</evidence>
<dbReference type="EMBL" id="OA882282">
    <property type="protein sequence ID" value="CAD7274393.1"/>
    <property type="molecule type" value="Genomic_DNA"/>
</dbReference>
<sequence>MRRFVSAFSKRRLVLLFPGQATQFVGMGLQSLRCADYGRTAEARFQEASSILGYDLQKMCVEGPASALDDAAHCQAAVFVCSFLNTERLRHSLLRAETNWGLDTTMAGFSVGEISALAAGGTITFIDAVKLVSARGQAMRLACQASHEPTENVFCLRVGLAVVSARRDEDLLNAMELINKNATENTKIHVAHEIFRGGKIFGGPLSVLKKMQAESGALKLKSVKFLQVAGAFHTPYMESATSVFAEAVALLDFNPDCPLVYSNVTGSPHDVANPEEIRRNLVLHLTKPVQWSMILKALIDTLSDEADVYDVGPGKSLGPLWKRNYTAKSTFTCTLTAPPVAKMPPSGKPCDAEEVRKKNQLCNPCTADDKEQTLDPPKTCRQILLEELEKPASVSKEKCPSIKCQFPASGKIPYCCVEPCEAMPKPKYDLMYSATIVAQGVENLSVTDKDTKNVDEVVKKYRKENETKEDKTVEETKCFDCTTKQLTRVIQRSTENEGKDSLEGEKAEAKNEKQAQIKNVEEEAKSLVCAPEPGKEEDLVLSCVLNKDGVYKCIQYVCKEKEKEESVCSEDEEDSFWKSPVGDPCAPPPCPVIKPPPCEALDASKTRPGEYCESPLSDFDCPLQPEFYTPSEKTPTPSESKCDNICCWDTLLRAKIDEPMVPCSPEGPKCPTCPAPEDTAARLLCSGSTGPGCWDSFLKEKINKDLGIDAEELLKPGPEVTVFPLSKDSDTVCCIITTDDEKDREDEDCGEAKSKQGENVG</sequence>
<dbReference type="InterPro" id="IPR052760">
    <property type="entry name" value="Mitochondrial_malonyltrans"/>
</dbReference>
<feature type="region of interest" description="Disordered" evidence="1">
    <location>
        <begin position="741"/>
        <end position="761"/>
    </location>
</feature>
<evidence type="ECO:0000313" key="3">
    <source>
        <dbReference type="EMBL" id="CAD7274393.1"/>
    </source>
</evidence>
<dbReference type="SUPFAM" id="SSF52151">
    <property type="entry name" value="FabD/lysophospholipase-like"/>
    <property type="match status" value="1"/>
</dbReference>
<evidence type="ECO:0000259" key="2">
    <source>
        <dbReference type="SMART" id="SM00827"/>
    </source>
</evidence>
<accession>A0A7R9BH40</accession>
<dbReference type="AlphaFoldDB" id="A0A7R9BH40"/>
<dbReference type="InterPro" id="IPR001227">
    <property type="entry name" value="Ac_transferase_dom_sf"/>
</dbReference>
<dbReference type="SMART" id="SM00827">
    <property type="entry name" value="PKS_AT"/>
    <property type="match status" value="1"/>
</dbReference>
<feature type="region of interest" description="Disordered" evidence="1">
    <location>
        <begin position="492"/>
        <end position="513"/>
    </location>
</feature>
<feature type="compositionally biased region" description="Basic and acidic residues" evidence="1">
    <location>
        <begin position="494"/>
        <end position="513"/>
    </location>
</feature>
<dbReference type="InterPro" id="IPR014043">
    <property type="entry name" value="Acyl_transferase_dom"/>
</dbReference>
<dbReference type="PANTHER" id="PTHR47170:SF2">
    <property type="entry name" value="MALONYL-COA:ACP TRANSACYLASE (MAT) DOMAIN-CONTAINING PROTEIN"/>
    <property type="match status" value="1"/>
</dbReference>
<dbReference type="Gene3D" id="3.40.366.10">
    <property type="entry name" value="Malonyl-Coenzyme A Acyl Carrier Protein, domain 2"/>
    <property type="match status" value="1"/>
</dbReference>
<dbReference type="Pfam" id="PF00698">
    <property type="entry name" value="Acyl_transf_1"/>
    <property type="match status" value="1"/>
</dbReference>
<feature type="domain" description="Malonyl-CoA:ACP transacylase (MAT)" evidence="2">
    <location>
        <begin position="16"/>
        <end position="339"/>
    </location>
</feature>
<reference evidence="3" key="1">
    <citation type="submission" date="2020-11" db="EMBL/GenBank/DDBJ databases">
        <authorList>
            <person name="Tran Van P."/>
        </authorList>
    </citation>
    <scope>NUCLEOTIDE SEQUENCE</scope>
</reference>
<dbReference type="PANTHER" id="PTHR47170">
    <property type="entry name" value="MALONYL-COA ACP TRANSACYLASE, ACP-BINDING"/>
    <property type="match status" value="1"/>
</dbReference>
<dbReference type="EMBL" id="CAJPEX010000245">
    <property type="protein sequence ID" value="CAG0914545.1"/>
    <property type="molecule type" value="Genomic_DNA"/>
</dbReference>
<proteinExistence type="predicted"/>
<name>A0A7R9BH40_9CRUS</name>
<protein>
    <recommendedName>
        <fullName evidence="2">Malonyl-CoA:ACP transacylase (MAT) domain-containing protein</fullName>
    </recommendedName>
</protein>
<gene>
    <name evidence="3" type="ORF">NMOB1V02_LOCUS2226</name>
</gene>
<dbReference type="OrthoDB" id="541883at2759"/>